<gene>
    <name evidence="10" type="ORF">N0B31_20640</name>
</gene>
<dbReference type="RefSeq" id="WP_260593536.1">
    <property type="nucleotide sequence ID" value="NZ_CP104003.1"/>
</dbReference>
<dbReference type="Pfam" id="PF02771">
    <property type="entry name" value="Acyl-CoA_dh_N"/>
    <property type="match status" value="1"/>
</dbReference>
<dbReference type="InterPro" id="IPR009100">
    <property type="entry name" value="AcylCoA_DH/oxidase_NM_dom_sf"/>
</dbReference>
<organism evidence="10 11">
    <name type="scientific">Salinirubellus salinus</name>
    <dbReference type="NCBI Taxonomy" id="1364945"/>
    <lineage>
        <taxon>Archaea</taxon>
        <taxon>Methanobacteriati</taxon>
        <taxon>Methanobacteriota</taxon>
        <taxon>Stenosarchaea group</taxon>
        <taxon>Halobacteria</taxon>
        <taxon>Halobacteriales</taxon>
        <taxon>Natronomonadaceae</taxon>
        <taxon>Salinirubellus</taxon>
    </lineage>
</organism>
<dbReference type="GO" id="GO:0046359">
    <property type="term" value="P:butyrate catabolic process"/>
    <property type="evidence" value="ECO:0007669"/>
    <property type="project" value="TreeGrafter"/>
</dbReference>
<evidence type="ECO:0000313" key="11">
    <source>
        <dbReference type="Proteomes" id="UP001057580"/>
    </source>
</evidence>
<dbReference type="Pfam" id="PF00441">
    <property type="entry name" value="Acyl-CoA_dh_1"/>
    <property type="match status" value="1"/>
</dbReference>
<dbReference type="InterPro" id="IPR037069">
    <property type="entry name" value="AcylCoA_DH/ox_N_sf"/>
</dbReference>
<dbReference type="EMBL" id="CP104003">
    <property type="protein sequence ID" value="UWM54516.1"/>
    <property type="molecule type" value="Genomic_DNA"/>
</dbReference>
<dbReference type="PANTHER" id="PTHR43884">
    <property type="entry name" value="ACYL-COA DEHYDROGENASE"/>
    <property type="match status" value="1"/>
</dbReference>
<evidence type="ECO:0000256" key="1">
    <source>
        <dbReference type="ARBA" id="ARBA00001974"/>
    </source>
</evidence>
<dbReference type="InterPro" id="IPR013786">
    <property type="entry name" value="AcylCoA_DH/ox_N"/>
</dbReference>
<evidence type="ECO:0000259" key="7">
    <source>
        <dbReference type="Pfam" id="PF00441"/>
    </source>
</evidence>
<accession>A0A9E7R2E7</accession>
<dbReference type="GO" id="GO:0033539">
    <property type="term" value="P:fatty acid beta-oxidation using acyl-CoA dehydrogenase"/>
    <property type="evidence" value="ECO:0007669"/>
    <property type="project" value="TreeGrafter"/>
</dbReference>
<reference evidence="10" key="1">
    <citation type="submission" date="2022-09" db="EMBL/GenBank/DDBJ databases">
        <title>Diverse halophilic archaea isolated from saline environments.</title>
        <authorList>
            <person name="Cui H.-L."/>
        </authorList>
    </citation>
    <scope>NUCLEOTIDE SEQUENCE</scope>
    <source>
        <strain evidence="10">ZS-35-S2</strain>
    </source>
</reference>
<sequence>MEFQLTDEQRLVKRTASELAESQFADAAFTWDGDIPWPNVETLADQGLLGISLPEAYGGGGYEVLDVLLAQEAVGRVCPDTAHVLSRSSMGVPRVIAELGSDYLKERYLPPVTAGESILSIAISESEAGSDAGAMQTTAREEGDEVVLDGHKMWVSKGTHADAFLVYARFAETDRIGAVVVDADAPGLTVEDGYVNMADHRQNVLRFDDCRIPVEHELAVGADAFKELLAEFNVERCHNAMMCVACGLNAFDTAREHAADREQFGQPIGEFQAIEHKLADMAINLDAARLLVYRTAANARGGTASRMEASIAKVFANEAGQEVVDQAMQICGAMGYSKDSPLEYLYRWVRGWRIAGGTVEIHRNGIAEQLRKYGFE</sequence>
<evidence type="ECO:0000259" key="8">
    <source>
        <dbReference type="Pfam" id="PF02770"/>
    </source>
</evidence>
<evidence type="ECO:0000313" key="10">
    <source>
        <dbReference type="EMBL" id="UWM54516.1"/>
    </source>
</evidence>
<dbReference type="Pfam" id="PF02770">
    <property type="entry name" value="Acyl-CoA_dh_M"/>
    <property type="match status" value="1"/>
</dbReference>
<dbReference type="InterPro" id="IPR006091">
    <property type="entry name" value="Acyl-CoA_Oxase/DH_mid-dom"/>
</dbReference>
<feature type="domain" description="Acyl-CoA dehydrogenase/oxidase N-terminal" evidence="9">
    <location>
        <begin position="6"/>
        <end position="116"/>
    </location>
</feature>
<proteinExistence type="inferred from homology"/>
<feature type="domain" description="Acyl-CoA dehydrogenase/oxidase C-terminal" evidence="7">
    <location>
        <begin position="229"/>
        <end position="370"/>
    </location>
</feature>
<dbReference type="PANTHER" id="PTHR43884:SF12">
    <property type="entry name" value="ISOVALERYL-COA DEHYDROGENASE, MITOCHONDRIAL-RELATED"/>
    <property type="match status" value="1"/>
</dbReference>
<evidence type="ECO:0000256" key="2">
    <source>
        <dbReference type="ARBA" id="ARBA00009347"/>
    </source>
</evidence>
<evidence type="ECO:0000259" key="9">
    <source>
        <dbReference type="Pfam" id="PF02771"/>
    </source>
</evidence>
<dbReference type="Gene3D" id="1.10.540.10">
    <property type="entry name" value="Acyl-CoA dehydrogenase/oxidase, N-terminal domain"/>
    <property type="match status" value="1"/>
</dbReference>
<feature type="domain" description="Acyl-CoA oxidase/dehydrogenase middle" evidence="8">
    <location>
        <begin position="121"/>
        <end position="210"/>
    </location>
</feature>
<keyword evidence="11" id="KW-1185">Reference proteome</keyword>
<dbReference type="GO" id="GO:0003995">
    <property type="term" value="F:acyl-CoA dehydrogenase activity"/>
    <property type="evidence" value="ECO:0007669"/>
    <property type="project" value="InterPro"/>
</dbReference>
<comment type="cofactor">
    <cofactor evidence="1 6">
        <name>FAD</name>
        <dbReference type="ChEBI" id="CHEBI:57692"/>
    </cofactor>
</comment>
<dbReference type="AlphaFoldDB" id="A0A9E7R2E7"/>
<keyword evidence="4 6" id="KW-0274">FAD</keyword>
<dbReference type="GeneID" id="74944884"/>
<keyword evidence="3 6" id="KW-0285">Flavoprotein</keyword>
<dbReference type="InterPro" id="IPR006089">
    <property type="entry name" value="Acyl-CoA_DH_CS"/>
</dbReference>
<dbReference type="KEGG" id="ssai:N0B31_20640"/>
<evidence type="ECO:0000256" key="4">
    <source>
        <dbReference type="ARBA" id="ARBA00022827"/>
    </source>
</evidence>
<dbReference type="PIRSF" id="PIRSF016578">
    <property type="entry name" value="HsaA"/>
    <property type="match status" value="1"/>
</dbReference>
<dbReference type="GO" id="GO:0050660">
    <property type="term" value="F:flavin adenine dinucleotide binding"/>
    <property type="evidence" value="ECO:0007669"/>
    <property type="project" value="InterPro"/>
</dbReference>
<dbReference type="Gene3D" id="1.20.140.10">
    <property type="entry name" value="Butyryl-CoA Dehydrogenase, subunit A, domain 3"/>
    <property type="match status" value="1"/>
</dbReference>
<dbReference type="Gene3D" id="2.40.110.10">
    <property type="entry name" value="Butyryl-CoA Dehydrogenase, subunit A, domain 2"/>
    <property type="match status" value="1"/>
</dbReference>
<protein>
    <submittedName>
        <fullName evidence="10">Acyl-CoA dehydrogenase family protein</fullName>
    </submittedName>
</protein>
<dbReference type="PROSITE" id="PS00072">
    <property type="entry name" value="ACYL_COA_DH_1"/>
    <property type="match status" value="1"/>
</dbReference>
<dbReference type="InterPro" id="IPR036250">
    <property type="entry name" value="AcylCo_DH-like_C"/>
</dbReference>
<dbReference type="FunFam" id="1.20.140.10:FF:000001">
    <property type="entry name" value="Acyl-CoA dehydrogenase"/>
    <property type="match status" value="1"/>
</dbReference>
<evidence type="ECO:0000256" key="5">
    <source>
        <dbReference type="ARBA" id="ARBA00023002"/>
    </source>
</evidence>
<evidence type="ECO:0000256" key="3">
    <source>
        <dbReference type="ARBA" id="ARBA00022630"/>
    </source>
</evidence>
<dbReference type="Proteomes" id="UP001057580">
    <property type="component" value="Chromosome"/>
</dbReference>
<dbReference type="SUPFAM" id="SSF47203">
    <property type="entry name" value="Acyl-CoA dehydrogenase C-terminal domain-like"/>
    <property type="match status" value="1"/>
</dbReference>
<comment type="similarity">
    <text evidence="2 6">Belongs to the acyl-CoA dehydrogenase family.</text>
</comment>
<dbReference type="CDD" id="cd00567">
    <property type="entry name" value="ACAD"/>
    <property type="match status" value="1"/>
</dbReference>
<keyword evidence="5 6" id="KW-0560">Oxidoreductase</keyword>
<dbReference type="SUPFAM" id="SSF56645">
    <property type="entry name" value="Acyl-CoA dehydrogenase NM domain-like"/>
    <property type="match status" value="1"/>
</dbReference>
<name>A0A9E7R2E7_9EURY</name>
<evidence type="ECO:0000256" key="6">
    <source>
        <dbReference type="RuleBase" id="RU362125"/>
    </source>
</evidence>
<dbReference type="InterPro" id="IPR009075">
    <property type="entry name" value="AcylCo_DH/oxidase_C"/>
</dbReference>
<dbReference type="InterPro" id="IPR046373">
    <property type="entry name" value="Acyl-CoA_Oxase/DH_mid-dom_sf"/>
</dbReference>